<proteinExistence type="predicted"/>
<name>A0A0A9AH56_ARUDO</name>
<organism evidence="1">
    <name type="scientific">Arundo donax</name>
    <name type="common">Giant reed</name>
    <name type="synonym">Donax arundinaceus</name>
    <dbReference type="NCBI Taxonomy" id="35708"/>
    <lineage>
        <taxon>Eukaryota</taxon>
        <taxon>Viridiplantae</taxon>
        <taxon>Streptophyta</taxon>
        <taxon>Embryophyta</taxon>
        <taxon>Tracheophyta</taxon>
        <taxon>Spermatophyta</taxon>
        <taxon>Magnoliopsida</taxon>
        <taxon>Liliopsida</taxon>
        <taxon>Poales</taxon>
        <taxon>Poaceae</taxon>
        <taxon>PACMAD clade</taxon>
        <taxon>Arundinoideae</taxon>
        <taxon>Arundineae</taxon>
        <taxon>Arundo</taxon>
    </lineage>
</organism>
<reference evidence="1" key="1">
    <citation type="submission" date="2014-09" db="EMBL/GenBank/DDBJ databases">
        <authorList>
            <person name="Magalhaes I.L.F."/>
            <person name="Oliveira U."/>
            <person name="Santos F.R."/>
            <person name="Vidigal T.H.D.A."/>
            <person name="Brescovit A.D."/>
            <person name="Santos A.J."/>
        </authorList>
    </citation>
    <scope>NUCLEOTIDE SEQUENCE</scope>
    <source>
        <tissue evidence="1">Shoot tissue taken approximately 20 cm above the soil surface</tissue>
    </source>
</reference>
<evidence type="ECO:0000313" key="1">
    <source>
        <dbReference type="EMBL" id="JAD48280.1"/>
    </source>
</evidence>
<sequence>MVARFLWRCGDVQRPTPLTTPRRLWRTPRRRHTKVLGAMKG</sequence>
<dbReference type="AlphaFoldDB" id="A0A0A9AH56"/>
<reference evidence="1" key="2">
    <citation type="journal article" date="2015" name="Data Brief">
        <title>Shoot transcriptome of the giant reed, Arundo donax.</title>
        <authorList>
            <person name="Barrero R.A."/>
            <person name="Guerrero F.D."/>
            <person name="Moolhuijzen P."/>
            <person name="Goolsby J.A."/>
            <person name="Tidwell J."/>
            <person name="Bellgard S.E."/>
            <person name="Bellgard M.I."/>
        </authorList>
    </citation>
    <scope>NUCLEOTIDE SEQUENCE</scope>
    <source>
        <tissue evidence="1">Shoot tissue taken approximately 20 cm above the soil surface</tissue>
    </source>
</reference>
<dbReference type="EMBL" id="GBRH01249615">
    <property type="protein sequence ID" value="JAD48280.1"/>
    <property type="molecule type" value="Transcribed_RNA"/>
</dbReference>
<protein>
    <submittedName>
        <fullName evidence="1">Uncharacterized protein</fullName>
    </submittedName>
</protein>
<accession>A0A0A9AH56</accession>